<evidence type="ECO:0000313" key="2">
    <source>
        <dbReference type="EMBL" id="QWK92405.1"/>
    </source>
</evidence>
<dbReference type="InterPro" id="IPR013096">
    <property type="entry name" value="Cupin_2"/>
</dbReference>
<dbReference type="InterPro" id="IPR014710">
    <property type="entry name" value="RmlC-like_jellyroll"/>
</dbReference>
<dbReference type="AlphaFoldDB" id="A0A975S3N3"/>
<dbReference type="InterPro" id="IPR011051">
    <property type="entry name" value="RmlC_Cupin_sf"/>
</dbReference>
<dbReference type="PANTHER" id="PTHR40112:SF1">
    <property type="entry name" value="H2HPP ISOMERASE"/>
    <property type="match status" value="1"/>
</dbReference>
<dbReference type="Proteomes" id="UP000679352">
    <property type="component" value="Plasmid p1"/>
</dbReference>
<evidence type="ECO:0000259" key="1">
    <source>
        <dbReference type="Pfam" id="PF07883"/>
    </source>
</evidence>
<gene>
    <name evidence="2" type="ORF">KM031_17020</name>
</gene>
<reference evidence="2" key="1">
    <citation type="submission" date="2021-06" db="EMBL/GenBank/DDBJ databases">
        <authorList>
            <person name="Lee C.-S."/>
            <person name="Jin L."/>
        </authorList>
    </citation>
    <scope>NUCLEOTIDE SEQUENCE</scope>
    <source>
        <strain evidence="2">Con5</strain>
        <plasmid evidence="2">p1</plasmid>
    </source>
</reference>
<organism evidence="2 3">
    <name type="scientific">Gemmobacter fulvus</name>
    <dbReference type="NCBI Taxonomy" id="2840474"/>
    <lineage>
        <taxon>Bacteria</taxon>
        <taxon>Pseudomonadati</taxon>
        <taxon>Pseudomonadota</taxon>
        <taxon>Alphaproteobacteria</taxon>
        <taxon>Rhodobacterales</taxon>
        <taxon>Paracoccaceae</taxon>
        <taxon>Gemmobacter</taxon>
    </lineage>
</organism>
<dbReference type="InterPro" id="IPR052535">
    <property type="entry name" value="Bacilysin_H2HPP_isomerase"/>
</dbReference>
<dbReference type="PANTHER" id="PTHR40112">
    <property type="entry name" value="H2HPP ISOMERASE"/>
    <property type="match status" value="1"/>
</dbReference>
<dbReference type="RefSeq" id="WP_215505307.1">
    <property type="nucleotide sequence ID" value="NZ_CP076362.1"/>
</dbReference>
<feature type="domain" description="Cupin type-2" evidence="1">
    <location>
        <begin position="34"/>
        <end position="102"/>
    </location>
</feature>
<keyword evidence="3" id="KW-1185">Reference proteome</keyword>
<dbReference type="EMBL" id="CP076362">
    <property type="protein sequence ID" value="QWK92405.1"/>
    <property type="molecule type" value="Genomic_DNA"/>
</dbReference>
<protein>
    <submittedName>
        <fullName evidence="2">Cupin domain-containing protein</fullName>
    </submittedName>
</protein>
<proteinExistence type="predicted"/>
<dbReference type="CDD" id="cd02238">
    <property type="entry name" value="cupin_KdgF"/>
    <property type="match status" value="1"/>
</dbReference>
<geneLocation type="plasmid" evidence="2 3">
    <name>p1</name>
</geneLocation>
<keyword evidence="2" id="KW-0614">Plasmid</keyword>
<accession>A0A975S3N3</accession>
<sequence>MQVHQIDWSALEWKTIRPGVEQKAFSGTGATIALHRLQPGHEPKPHRHVNEQIAYIVSGVADFHIGETVLRLGPGGIAVIPPNVLHHAVVVGDQEVINLDVFTPARPEYAALPTG</sequence>
<name>A0A975S3N3_9RHOB</name>
<dbReference type="KEGG" id="gfu:KM031_17020"/>
<dbReference type="SUPFAM" id="SSF51182">
    <property type="entry name" value="RmlC-like cupins"/>
    <property type="match status" value="1"/>
</dbReference>
<dbReference type="Pfam" id="PF07883">
    <property type="entry name" value="Cupin_2"/>
    <property type="match status" value="1"/>
</dbReference>
<evidence type="ECO:0000313" key="3">
    <source>
        <dbReference type="Proteomes" id="UP000679352"/>
    </source>
</evidence>
<dbReference type="Gene3D" id="2.60.120.10">
    <property type="entry name" value="Jelly Rolls"/>
    <property type="match status" value="1"/>
</dbReference>